<reference evidence="9" key="1">
    <citation type="journal article" date="2015" name="Nature">
        <title>Complex archaea that bridge the gap between prokaryotes and eukaryotes.</title>
        <authorList>
            <person name="Spang A."/>
            <person name="Saw J.H."/>
            <person name="Jorgensen S.L."/>
            <person name="Zaremba-Niedzwiedzka K."/>
            <person name="Martijn J."/>
            <person name="Lind A.E."/>
            <person name="van Eijk R."/>
            <person name="Schleper C."/>
            <person name="Guy L."/>
            <person name="Ettema T.J."/>
        </authorList>
    </citation>
    <scope>NUCLEOTIDE SEQUENCE</scope>
</reference>
<dbReference type="GO" id="GO:0046872">
    <property type="term" value="F:metal ion binding"/>
    <property type="evidence" value="ECO:0007669"/>
    <property type="project" value="UniProtKB-KW"/>
</dbReference>
<evidence type="ECO:0000256" key="5">
    <source>
        <dbReference type="ARBA" id="ARBA00037900"/>
    </source>
</evidence>
<keyword evidence="4" id="KW-0378">Hydrolase</keyword>
<evidence type="ECO:0000313" key="9">
    <source>
        <dbReference type="EMBL" id="KKN40645.1"/>
    </source>
</evidence>
<dbReference type="InterPro" id="IPR036380">
    <property type="entry name" value="Isochorismatase-like_sf"/>
</dbReference>
<dbReference type="EC" id="3.5.1.19" evidence="6"/>
<evidence type="ECO:0000256" key="4">
    <source>
        <dbReference type="ARBA" id="ARBA00022801"/>
    </source>
</evidence>
<dbReference type="Gene3D" id="3.40.50.850">
    <property type="entry name" value="Isochorismatase-like"/>
    <property type="match status" value="1"/>
</dbReference>
<name>A0A0F9Q9L3_9ZZZZ</name>
<dbReference type="GO" id="GO:0008936">
    <property type="term" value="F:nicotinamidase activity"/>
    <property type="evidence" value="ECO:0007669"/>
    <property type="project" value="UniProtKB-EC"/>
</dbReference>
<dbReference type="InterPro" id="IPR052347">
    <property type="entry name" value="Isochorismatase_Nicotinamidase"/>
</dbReference>
<comment type="similarity">
    <text evidence="1">Belongs to the isochorismatase family.</text>
</comment>
<dbReference type="AlphaFoldDB" id="A0A0F9Q9L3"/>
<evidence type="ECO:0000256" key="7">
    <source>
        <dbReference type="ARBA" id="ARBA00043224"/>
    </source>
</evidence>
<dbReference type="NCBIfam" id="NF008623">
    <property type="entry name" value="PRK11609.1"/>
    <property type="match status" value="1"/>
</dbReference>
<accession>A0A0F9Q9L3</accession>
<dbReference type="InterPro" id="IPR000868">
    <property type="entry name" value="Isochorismatase-like_dom"/>
</dbReference>
<keyword evidence="3" id="KW-0479">Metal-binding</keyword>
<feature type="domain" description="Isochorismatase-like" evidence="8">
    <location>
        <begin position="20"/>
        <end position="219"/>
    </location>
</feature>
<protein>
    <recommendedName>
        <fullName evidence="6">nicotinamidase</fullName>
        <ecNumber evidence="6">3.5.1.19</ecNumber>
    </recommendedName>
    <alternativeName>
        <fullName evidence="7">Nicotinamide deamidase</fullName>
    </alternativeName>
</protein>
<dbReference type="GO" id="GO:0019363">
    <property type="term" value="P:pyridine nucleotide biosynthetic process"/>
    <property type="evidence" value="ECO:0007669"/>
    <property type="project" value="UniProtKB-KW"/>
</dbReference>
<evidence type="ECO:0000259" key="8">
    <source>
        <dbReference type="Pfam" id="PF00857"/>
    </source>
</evidence>
<dbReference type="CDD" id="cd01011">
    <property type="entry name" value="nicotinamidase"/>
    <property type="match status" value="1"/>
</dbReference>
<comment type="caution">
    <text evidence="9">The sequence shown here is derived from an EMBL/GenBank/DDBJ whole genome shotgun (WGS) entry which is preliminary data.</text>
</comment>
<dbReference type="SUPFAM" id="SSF52499">
    <property type="entry name" value="Isochorismatase-like hydrolases"/>
    <property type="match status" value="1"/>
</dbReference>
<dbReference type="PANTHER" id="PTHR11080">
    <property type="entry name" value="PYRAZINAMIDASE/NICOTINAMIDASE"/>
    <property type="match status" value="1"/>
</dbReference>
<proteinExistence type="inferred from homology"/>
<gene>
    <name evidence="9" type="ORF">LCGC14_0731300</name>
</gene>
<evidence type="ECO:0000256" key="6">
    <source>
        <dbReference type="ARBA" id="ARBA00039017"/>
    </source>
</evidence>
<sequence>MTFMDNIKIKKNVKIEKKDALIIVDLQNDFVSGGALPVEDGNLIIDGINKVANNFKKICRNVILTQDWHPPGHKSFASVYPGKNPGDEFQSEDGAIGPILWPDHCVQGTEGSKFHKKLNTDLASCTIRKGTNLNVDSYSAFLENDKKTETGLAGYLKSLKINRIYVCGLALDYCCYFSAMDAVDFNFEVFFIVDLTKGIDLPPGNISKSLGNMNKKGIKFVSFQDSFK</sequence>
<evidence type="ECO:0000256" key="2">
    <source>
        <dbReference type="ARBA" id="ARBA00022642"/>
    </source>
</evidence>
<organism evidence="9">
    <name type="scientific">marine sediment metagenome</name>
    <dbReference type="NCBI Taxonomy" id="412755"/>
    <lineage>
        <taxon>unclassified sequences</taxon>
        <taxon>metagenomes</taxon>
        <taxon>ecological metagenomes</taxon>
    </lineage>
</organism>
<keyword evidence="2" id="KW-0662">Pyridine nucleotide biosynthesis</keyword>
<dbReference type="PANTHER" id="PTHR11080:SF2">
    <property type="entry name" value="LD05707P"/>
    <property type="match status" value="1"/>
</dbReference>
<evidence type="ECO:0000256" key="3">
    <source>
        <dbReference type="ARBA" id="ARBA00022723"/>
    </source>
</evidence>
<dbReference type="EMBL" id="LAZR01001692">
    <property type="protein sequence ID" value="KKN40645.1"/>
    <property type="molecule type" value="Genomic_DNA"/>
</dbReference>
<comment type="pathway">
    <text evidence="5">Cofactor biosynthesis; nicotinate biosynthesis; nicotinate from nicotinamide: step 1/1.</text>
</comment>
<dbReference type="Pfam" id="PF00857">
    <property type="entry name" value="Isochorismatase"/>
    <property type="match status" value="1"/>
</dbReference>
<evidence type="ECO:0000256" key="1">
    <source>
        <dbReference type="ARBA" id="ARBA00006336"/>
    </source>
</evidence>